<evidence type="ECO:0000313" key="8">
    <source>
        <dbReference type="Proteomes" id="UP001570846"/>
    </source>
</evidence>
<protein>
    <submittedName>
        <fullName evidence="5">Glycosyltransferase</fullName>
        <ecNumber evidence="6">2.4.-.-</ecNumber>
    </submittedName>
</protein>
<gene>
    <name evidence="6" type="ORF">ACD591_09330</name>
    <name evidence="5" type="ORF">FOE74_14785</name>
</gene>
<accession>A0A5M8QB32</accession>
<dbReference type="RefSeq" id="WP_149099400.1">
    <property type="nucleotide sequence ID" value="NZ_BMMG01000005.1"/>
</dbReference>
<dbReference type="Proteomes" id="UP001570846">
    <property type="component" value="Unassembled WGS sequence"/>
</dbReference>
<dbReference type="EC" id="2.4.-.-" evidence="6"/>
<dbReference type="PANTHER" id="PTHR43685:SF5">
    <property type="entry name" value="GLYCOSYLTRANSFERASE EPSE-RELATED"/>
    <property type="match status" value="1"/>
</dbReference>
<reference evidence="5 7" key="1">
    <citation type="submission" date="2019-07" db="EMBL/GenBank/DDBJ databases">
        <authorList>
            <person name="Qu J.-H."/>
        </authorList>
    </citation>
    <scope>NUCLEOTIDE SEQUENCE [LARGE SCALE GENOMIC DNA]</scope>
    <source>
        <strain evidence="5 7">MDT1-10-3</strain>
    </source>
</reference>
<dbReference type="AlphaFoldDB" id="A0A5M8QB32"/>
<dbReference type="Pfam" id="PF00535">
    <property type="entry name" value="Glycos_transf_2"/>
    <property type="match status" value="1"/>
</dbReference>
<proteinExistence type="inferred from homology"/>
<evidence type="ECO:0000256" key="1">
    <source>
        <dbReference type="ARBA" id="ARBA00006739"/>
    </source>
</evidence>
<keyword evidence="8" id="KW-1185">Reference proteome</keyword>
<keyword evidence="2 6" id="KW-0328">Glycosyltransferase</keyword>
<keyword evidence="3 5" id="KW-0808">Transferase</keyword>
<dbReference type="EMBL" id="VKKZ01000022">
    <property type="protein sequence ID" value="KAA6432368.1"/>
    <property type="molecule type" value="Genomic_DNA"/>
</dbReference>
<evidence type="ECO:0000313" key="5">
    <source>
        <dbReference type="EMBL" id="KAA6432368.1"/>
    </source>
</evidence>
<dbReference type="InterPro" id="IPR001173">
    <property type="entry name" value="Glyco_trans_2-like"/>
</dbReference>
<dbReference type="OrthoDB" id="9815829at2"/>
<dbReference type="EMBL" id="JBGOGF010000004">
    <property type="protein sequence ID" value="MFA1771490.1"/>
    <property type="molecule type" value="Genomic_DNA"/>
</dbReference>
<dbReference type="Proteomes" id="UP000323866">
    <property type="component" value="Unassembled WGS sequence"/>
</dbReference>
<reference evidence="5 7" key="2">
    <citation type="submission" date="2019-09" db="EMBL/GenBank/DDBJ databases">
        <title>A bacterium isolated from glacier soil.</title>
        <authorList>
            <person name="Liu Q."/>
        </authorList>
    </citation>
    <scope>NUCLEOTIDE SEQUENCE [LARGE SCALE GENOMIC DNA]</scope>
    <source>
        <strain evidence="5 7">MDT1-10-3</strain>
    </source>
</reference>
<evidence type="ECO:0000256" key="3">
    <source>
        <dbReference type="ARBA" id="ARBA00022679"/>
    </source>
</evidence>
<dbReference type="InterPro" id="IPR050834">
    <property type="entry name" value="Glycosyltransf_2"/>
</dbReference>
<comment type="similarity">
    <text evidence="1">Belongs to the glycosyltransferase 2 family.</text>
</comment>
<comment type="caution">
    <text evidence="5">The sequence shown here is derived from an EMBL/GenBank/DDBJ whole genome shotgun (WGS) entry which is preliminary data.</text>
</comment>
<dbReference type="InterPro" id="IPR029044">
    <property type="entry name" value="Nucleotide-diphossugar_trans"/>
</dbReference>
<evidence type="ECO:0000313" key="7">
    <source>
        <dbReference type="Proteomes" id="UP000323866"/>
    </source>
</evidence>
<evidence type="ECO:0000313" key="6">
    <source>
        <dbReference type="EMBL" id="MFA1771490.1"/>
    </source>
</evidence>
<dbReference type="SUPFAM" id="SSF53448">
    <property type="entry name" value="Nucleotide-diphospho-sugar transferases"/>
    <property type="match status" value="1"/>
</dbReference>
<reference evidence="6 8" key="3">
    <citation type="submission" date="2024-08" db="EMBL/GenBank/DDBJ databases">
        <authorList>
            <person name="Wei W."/>
        </authorList>
    </citation>
    <scope>NUCLEOTIDE SEQUENCE [LARGE SCALE GENOMIC DNA]</scope>
    <source>
        <strain evidence="6 8">XU2</strain>
    </source>
</reference>
<organism evidence="5 7">
    <name type="scientific">Rufibacter glacialis</name>
    <dbReference type="NCBI Taxonomy" id="1259555"/>
    <lineage>
        <taxon>Bacteria</taxon>
        <taxon>Pseudomonadati</taxon>
        <taxon>Bacteroidota</taxon>
        <taxon>Cytophagia</taxon>
        <taxon>Cytophagales</taxon>
        <taxon>Hymenobacteraceae</taxon>
        <taxon>Rufibacter</taxon>
    </lineage>
</organism>
<name>A0A5M8QB32_9BACT</name>
<dbReference type="GO" id="GO:0016757">
    <property type="term" value="F:glycosyltransferase activity"/>
    <property type="evidence" value="ECO:0007669"/>
    <property type="project" value="UniProtKB-KW"/>
</dbReference>
<dbReference type="Gene3D" id="3.90.550.10">
    <property type="entry name" value="Spore Coat Polysaccharide Biosynthesis Protein SpsA, Chain A"/>
    <property type="match status" value="1"/>
</dbReference>
<dbReference type="PANTHER" id="PTHR43685">
    <property type="entry name" value="GLYCOSYLTRANSFERASE"/>
    <property type="match status" value="1"/>
</dbReference>
<evidence type="ECO:0000256" key="2">
    <source>
        <dbReference type="ARBA" id="ARBA00022676"/>
    </source>
</evidence>
<feature type="domain" description="Glycosyltransferase 2-like" evidence="4">
    <location>
        <begin position="20"/>
        <end position="149"/>
    </location>
</feature>
<evidence type="ECO:0000259" key="4">
    <source>
        <dbReference type="Pfam" id="PF00535"/>
    </source>
</evidence>
<sequence length="278" mass="31769">MYCSILKETQTSPIAEFEVCVLIPCYNNHEGLKASLESISYYPGRLCVVVVDDGSTTPVLKGIEGNQKDMITHVIRIEKNVGITAALNTGLQWIEDNLVVRYIARLDCADICHQDRFYDQVAFLDQNPEVGLLGTWCKFLDPQSGFSYLYTTPTQHEAILIEMHFRNVFIHPTVMFRAQLLKKTGFYPLNFHLVEDYALFFVMLHQTKGAVLDKVLVTCEINPKGLSISNRRTQLIGRDRVVNEFGIGTIYKWLAKAKLLILRGLPYQFVLFVKNKRN</sequence>